<evidence type="ECO:0000313" key="15">
    <source>
        <dbReference type="EMBL" id="CRZ10885.1"/>
    </source>
</evidence>
<evidence type="ECO:0000256" key="10">
    <source>
        <dbReference type="ARBA" id="ARBA00037847"/>
    </source>
</evidence>
<name>A0A0H5R9S6_9EUKA</name>
<organism evidence="15">
    <name type="scientific">Spongospora subterranea</name>
    <dbReference type="NCBI Taxonomy" id="70186"/>
    <lineage>
        <taxon>Eukaryota</taxon>
        <taxon>Sar</taxon>
        <taxon>Rhizaria</taxon>
        <taxon>Endomyxa</taxon>
        <taxon>Phytomyxea</taxon>
        <taxon>Plasmodiophorida</taxon>
        <taxon>Plasmodiophoridae</taxon>
        <taxon>Spongospora</taxon>
    </lineage>
</organism>
<evidence type="ECO:0008006" key="16">
    <source>
        <dbReference type="Google" id="ProtNLM"/>
    </source>
</evidence>
<accession>A0A0H5R9S6</accession>
<evidence type="ECO:0000256" key="2">
    <source>
        <dbReference type="ARBA" id="ARBA00022536"/>
    </source>
</evidence>
<dbReference type="AlphaFoldDB" id="A0A0H5R9S6"/>
<evidence type="ECO:0000259" key="13">
    <source>
        <dbReference type="Pfam" id="PF02225"/>
    </source>
</evidence>
<keyword evidence="3 11" id="KW-0812">Transmembrane</keyword>
<dbReference type="Gene3D" id="3.50.30.30">
    <property type="match status" value="1"/>
</dbReference>
<dbReference type="InterPro" id="IPR003137">
    <property type="entry name" value="PA_domain"/>
</dbReference>
<evidence type="ECO:0000256" key="4">
    <source>
        <dbReference type="ARBA" id="ARBA00022729"/>
    </source>
</evidence>
<evidence type="ECO:0000256" key="9">
    <source>
        <dbReference type="ARBA" id="ARBA00023180"/>
    </source>
</evidence>
<evidence type="ECO:0000256" key="5">
    <source>
        <dbReference type="ARBA" id="ARBA00022737"/>
    </source>
</evidence>
<evidence type="ECO:0000256" key="11">
    <source>
        <dbReference type="SAM" id="Phobius"/>
    </source>
</evidence>
<evidence type="ECO:0000256" key="1">
    <source>
        <dbReference type="ARBA" id="ARBA00004479"/>
    </source>
</evidence>
<evidence type="ECO:0000256" key="6">
    <source>
        <dbReference type="ARBA" id="ARBA00022837"/>
    </source>
</evidence>
<evidence type="ECO:0000256" key="12">
    <source>
        <dbReference type="SAM" id="SignalP"/>
    </source>
</evidence>
<feature type="signal peptide" evidence="12">
    <location>
        <begin position="1"/>
        <end position="25"/>
    </location>
</feature>
<feature type="domain" description="Vacuolar sorting receptor thioredoxin-like" evidence="14">
    <location>
        <begin position="201"/>
        <end position="371"/>
    </location>
</feature>
<dbReference type="Pfam" id="PF25011">
    <property type="entry name" value="VSR_TRX"/>
    <property type="match status" value="1"/>
</dbReference>
<feature type="transmembrane region" description="Helical" evidence="11">
    <location>
        <begin position="433"/>
        <end position="462"/>
    </location>
</feature>
<dbReference type="Pfam" id="PF02225">
    <property type="entry name" value="PA"/>
    <property type="match status" value="1"/>
</dbReference>
<evidence type="ECO:0000259" key="14">
    <source>
        <dbReference type="Pfam" id="PF25011"/>
    </source>
</evidence>
<feature type="domain" description="PA" evidence="13">
    <location>
        <begin position="92"/>
        <end position="155"/>
    </location>
</feature>
<keyword evidence="4 12" id="KW-0732">Signal</keyword>
<feature type="chain" id="PRO_5005223112" description="PA domain-containing protein" evidence="12">
    <location>
        <begin position="26"/>
        <end position="497"/>
    </location>
</feature>
<keyword evidence="9" id="KW-0325">Glycoprotein</keyword>
<reference evidence="15" key="1">
    <citation type="submission" date="2015-04" db="EMBL/GenBank/DDBJ databases">
        <title>The genome sequence of the plant pathogenic Rhizarian Plasmodiophora brassicae reveals insights in its biotrophic life cycle and the origin of chitin synthesis.</title>
        <authorList>
            <person name="Schwelm A."/>
            <person name="Fogelqvist J."/>
            <person name="Knaust A."/>
            <person name="Julke S."/>
            <person name="Lilja T."/>
            <person name="Dhandapani V."/>
            <person name="Bonilla-Rosso G."/>
            <person name="Karlsson M."/>
            <person name="Shevchenko A."/>
            <person name="Choi S.R."/>
            <person name="Kim H.G."/>
            <person name="Park J.Y."/>
            <person name="Lim Y.P."/>
            <person name="Ludwig-Muller J."/>
            <person name="Dixelius C."/>
        </authorList>
    </citation>
    <scope>NUCLEOTIDE SEQUENCE</scope>
    <source>
        <tissue evidence="15">Potato root galls</tissue>
    </source>
</reference>
<keyword evidence="8 11" id="KW-0472">Membrane</keyword>
<sequence length="497" mass="55200">MSRTRNMIILLIVYVILLSSHTLFAIHDHVLTVNDPPEMRTLFGNGSGEIDHLPSVSGQLGLGRSLSASIFTLEEGFQDGCSPFMVPISLTKSWIVVLKSGGCSFLTKLRNAHNAFAVGVIVSNSADNVPDHFEFEVTDNFYIPSMIIKESDANKFFNLFEKTPTETVNVSITVGMEKRDIVTLEIFSSSISWEHNMIMKLGEALRALQTQNKLIIEYHYQFIDGVDYNCVYEAQLCGSQCTNKGRYCGGDPDNDIRSGISGADVVQENLRRVCIHKHHPLFFWEYAARFDENCISMSKVNKECSKRVSDMIDPSVSELVQKCVDDSGGADISSDSENTLIAAEMNYKLTNNMYYVPSFRINGARYRGSTKCDFEDGAKTCPVLEQICSAYTEPSLPDVCRSSNCGLGESRDACGRCMEFSSPSFIKDAKDCYFVYGGVSVLALILICVFGLTMSTIALLMWRKPSLFFIRSNLRGMVSQYAPIESQSLTSSQSPSV</sequence>
<comment type="subcellular location">
    <subcellularLocation>
        <location evidence="10">Endomembrane system</location>
        <topology evidence="10">Single-pass membrane protein</topology>
    </subcellularLocation>
    <subcellularLocation>
        <location evidence="1">Membrane</location>
        <topology evidence="1">Single-pass type I membrane protein</topology>
    </subcellularLocation>
</comment>
<keyword evidence="5" id="KW-0677">Repeat</keyword>
<keyword evidence="7 11" id="KW-1133">Transmembrane helix</keyword>
<proteinExistence type="predicted"/>
<evidence type="ECO:0000256" key="3">
    <source>
        <dbReference type="ARBA" id="ARBA00022692"/>
    </source>
</evidence>
<dbReference type="PANTHER" id="PTHR22702:SF1">
    <property type="entry name" value="PROTEASE-ASSOCIATED DOMAIN-CONTAINING PROTEIN 1"/>
    <property type="match status" value="1"/>
</dbReference>
<dbReference type="SUPFAM" id="SSF52025">
    <property type="entry name" value="PA domain"/>
    <property type="match status" value="1"/>
</dbReference>
<dbReference type="GO" id="GO:0016020">
    <property type="term" value="C:membrane"/>
    <property type="evidence" value="ECO:0007669"/>
    <property type="project" value="UniProtKB-SubCell"/>
</dbReference>
<evidence type="ECO:0000256" key="8">
    <source>
        <dbReference type="ARBA" id="ARBA00023136"/>
    </source>
</evidence>
<dbReference type="PANTHER" id="PTHR22702">
    <property type="entry name" value="PROTEASE-ASSOCIATED DOMAIN-CONTAINING PROTEIN"/>
    <property type="match status" value="1"/>
</dbReference>
<keyword evidence="6" id="KW-0106">Calcium</keyword>
<dbReference type="EMBL" id="HACM01010443">
    <property type="protein sequence ID" value="CRZ10885.1"/>
    <property type="molecule type" value="Transcribed_RNA"/>
</dbReference>
<evidence type="ECO:0000256" key="7">
    <source>
        <dbReference type="ARBA" id="ARBA00022989"/>
    </source>
</evidence>
<protein>
    <recommendedName>
        <fullName evidence="16">PA domain-containing protein</fullName>
    </recommendedName>
</protein>
<dbReference type="InterPro" id="IPR056858">
    <property type="entry name" value="VSR_TRX"/>
</dbReference>
<dbReference type="InterPro" id="IPR046450">
    <property type="entry name" value="PA_dom_sf"/>
</dbReference>
<keyword evidence="2" id="KW-0245">EGF-like domain</keyword>
<dbReference type="GO" id="GO:0012505">
    <property type="term" value="C:endomembrane system"/>
    <property type="evidence" value="ECO:0007669"/>
    <property type="project" value="UniProtKB-SubCell"/>
</dbReference>